<accession>A0ABS8X1S6</accession>
<dbReference type="EMBL" id="JAJTND010000003">
    <property type="protein sequence ID" value="MCE3531801.1"/>
    <property type="molecule type" value="Genomic_DNA"/>
</dbReference>
<comment type="caution">
    <text evidence="1">The sequence shown here is derived from an EMBL/GenBank/DDBJ whole genome shotgun (WGS) entry which is preliminary data.</text>
</comment>
<keyword evidence="2" id="KW-1185">Reference proteome</keyword>
<evidence type="ECO:0000313" key="1">
    <source>
        <dbReference type="EMBL" id="MCE3531801.1"/>
    </source>
</evidence>
<protein>
    <submittedName>
        <fullName evidence="1">Uncharacterized protein</fullName>
    </submittedName>
</protein>
<sequence length="121" mass="13770">MYRKLEQLQGRTARQGQGYAQFFSKEEKKPVEKNMIHIKIKNTQLNINKGHFEGSLGAAEEAIQSFADQNEITYKSLGHGYGTLTVQGVNHQITPYGIDISMMLEYCNIDESELTQKLEMP</sequence>
<dbReference type="Proteomes" id="UP001320170">
    <property type="component" value="Unassembled WGS sequence"/>
</dbReference>
<proteinExistence type="predicted"/>
<gene>
    <name evidence="1" type="ORF">LXO92_05360</name>
</gene>
<organism evidence="1 2">
    <name type="scientific">Legionella resiliens</name>
    <dbReference type="NCBI Taxonomy" id="2905958"/>
    <lineage>
        <taxon>Bacteria</taxon>
        <taxon>Pseudomonadati</taxon>
        <taxon>Pseudomonadota</taxon>
        <taxon>Gammaproteobacteria</taxon>
        <taxon>Legionellales</taxon>
        <taxon>Legionellaceae</taxon>
        <taxon>Legionella</taxon>
    </lineage>
</organism>
<name>A0ABS8X1S6_9GAMM</name>
<dbReference type="RefSeq" id="WP_232890519.1">
    <property type="nucleotide sequence ID" value="NZ_JAJSPM010000004.1"/>
</dbReference>
<reference evidence="1 2" key="1">
    <citation type="journal article" date="2024" name="Pathogens">
        <title>Characterization of a Novel Species of Legionella Isolated from a Healthcare Facility: Legionella resiliens sp. nov.</title>
        <authorList>
            <person name="Cristino S."/>
            <person name="Pascale M.R."/>
            <person name="Marino F."/>
            <person name="Derelitto C."/>
            <person name="Salaris S."/>
            <person name="Orsini M."/>
            <person name="Squarzoni S."/>
            <person name="Grottola A."/>
            <person name="Girolamini L."/>
        </authorList>
    </citation>
    <scope>NUCLEOTIDE SEQUENCE [LARGE SCALE GENOMIC DNA]</scope>
    <source>
        <strain evidence="1 2">8cVS16</strain>
    </source>
</reference>
<evidence type="ECO:0000313" key="2">
    <source>
        <dbReference type="Proteomes" id="UP001320170"/>
    </source>
</evidence>